<organism evidence="15">
    <name type="scientific">Populus alba</name>
    <name type="common">White poplar</name>
    <dbReference type="NCBI Taxonomy" id="43335"/>
    <lineage>
        <taxon>Eukaryota</taxon>
        <taxon>Viridiplantae</taxon>
        <taxon>Streptophyta</taxon>
        <taxon>Embryophyta</taxon>
        <taxon>Tracheophyta</taxon>
        <taxon>Spermatophyta</taxon>
        <taxon>Magnoliopsida</taxon>
        <taxon>eudicotyledons</taxon>
        <taxon>Gunneridae</taxon>
        <taxon>Pentapetalae</taxon>
        <taxon>rosids</taxon>
        <taxon>fabids</taxon>
        <taxon>Malpighiales</taxon>
        <taxon>Salicaceae</taxon>
        <taxon>Saliceae</taxon>
        <taxon>Populus</taxon>
    </lineage>
</organism>
<dbReference type="PANTHER" id="PTHR11214:SF269">
    <property type="entry name" value="HEXOSYLTRANSFERASE"/>
    <property type="match status" value="1"/>
</dbReference>
<comment type="similarity">
    <text evidence="4 13">Belongs to the glycosyltransferase 31 family.</text>
</comment>
<evidence type="ECO:0000256" key="4">
    <source>
        <dbReference type="ARBA" id="ARBA00008661"/>
    </source>
</evidence>
<feature type="transmembrane region" description="Helical" evidence="13">
    <location>
        <begin position="170"/>
        <end position="189"/>
    </location>
</feature>
<feature type="domain" description="DUF4094" evidence="14">
    <location>
        <begin position="22"/>
        <end position="102"/>
    </location>
</feature>
<keyword evidence="12 13" id="KW-0464">Manganese</keyword>
<keyword evidence="11 13" id="KW-0472">Membrane</keyword>
<comment type="pathway">
    <text evidence="3">Protein modification; protein glycosylation.</text>
</comment>
<dbReference type="GO" id="GO:0000139">
    <property type="term" value="C:Golgi membrane"/>
    <property type="evidence" value="ECO:0007669"/>
    <property type="project" value="UniProtKB-SubCell"/>
</dbReference>
<evidence type="ECO:0000256" key="8">
    <source>
        <dbReference type="ARBA" id="ARBA00022968"/>
    </source>
</evidence>
<dbReference type="EC" id="2.4.1.-" evidence="13"/>
<evidence type="ECO:0000256" key="12">
    <source>
        <dbReference type="ARBA" id="ARBA00023211"/>
    </source>
</evidence>
<keyword evidence="9 13" id="KW-1133">Transmembrane helix</keyword>
<evidence type="ECO:0000256" key="9">
    <source>
        <dbReference type="ARBA" id="ARBA00022989"/>
    </source>
</evidence>
<dbReference type="Pfam" id="PF13334">
    <property type="entry name" value="DUF4094"/>
    <property type="match status" value="1"/>
</dbReference>
<evidence type="ECO:0000256" key="2">
    <source>
        <dbReference type="ARBA" id="ARBA00004323"/>
    </source>
</evidence>
<dbReference type="InterPro" id="IPR025298">
    <property type="entry name" value="DUF4094"/>
</dbReference>
<dbReference type="PANTHER" id="PTHR11214">
    <property type="entry name" value="BETA-1,3-N-ACETYLGLUCOSAMINYLTRANSFERASE"/>
    <property type="match status" value="1"/>
</dbReference>
<evidence type="ECO:0000259" key="14">
    <source>
        <dbReference type="Pfam" id="PF13334"/>
    </source>
</evidence>
<evidence type="ECO:0000256" key="5">
    <source>
        <dbReference type="ARBA" id="ARBA00022676"/>
    </source>
</evidence>
<gene>
    <name evidence="15" type="ORF">D5086_0000267260</name>
</gene>
<dbReference type="Pfam" id="PF01762">
    <property type="entry name" value="Galactosyl_T"/>
    <property type="match status" value="1"/>
</dbReference>
<evidence type="ECO:0000256" key="13">
    <source>
        <dbReference type="RuleBase" id="RU363063"/>
    </source>
</evidence>
<keyword evidence="6" id="KW-0808">Transferase</keyword>
<keyword evidence="10 13" id="KW-0333">Golgi apparatus</keyword>
<evidence type="ECO:0000256" key="11">
    <source>
        <dbReference type="ARBA" id="ARBA00023136"/>
    </source>
</evidence>
<evidence type="ECO:0000256" key="10">
    <source>
        <dbReference type="ARBA" id="ARBA00023034"/>
    </source>
</evidence>
<dbReference type="InterPro" id="IPR002659">
    <property type="entry name" value="Glyco_trans_31"/>
</dbReference>
<dbReference type="STRING" id="43335.A0A4V6A3K6"/>
<proteinExistence type="inferred from homology"/>
<sequence>MSVKGRVGVGGGEMGSRNAVVSRNLALLLCFGCFSAGILFTNRIWTEPERTNLESKNCNQKLKFENHTSINSLGQISNTQYDISALDSKISNIEMKLAAAKAEQQSLLSGDTASGNLKRKYFMVIGINTAFSSRKRRDSVRTTWMPQGEARKKLEKEKGIVIRFVIGHRWLKVGLMKCLIGICFLFFIMCKQEHVEGYLELSAKTKTYFSTAVALWDADFYIKVDDDVHVNLATLGTILAGHRKKHRVYVGCMKSGPVLSKRGVKYYEPEYWKFGEAGNKYFRHATGQLYAISKDLATYISENQHILHKYVNEDVSLGSWFIGLDVEHVDDKRICCGTAPDCEWKAQLGSVCAASFDWKCSGICRSVERMVEVHRTCGEDVNALEHASF</sequence>
<dbReference type="Gene3D" id="3.90.550.50">
    <property type="match status" value="1"/>
</dbReference>
<evidence type="ECO:0000313" key="15">
    <source>
        <dbReference type="EMBL" id="TKR83425.1"/>
    </source>
</evidence>
<keyword evidence="5 13" id="KW-0328">Glycosyltransferase</keyword>
<dbReference type="AlphaFoldDB" id="A0A4V6A3K6"/>
<comment type="caution">
    <text evidence="15">The sequence shown here is derived from an EMBL/GenBank/DDBJ whole genome shotgun (WGS) entry which is preliminary data.</text>
</comment>
<comment type="cofactor">
    <cofactor evidence="1 13">
        <name>Mn(2+)</name>
        <dbReference type="ChEBI" id="CHEBI:29035"/>
    </cofactor>
</comment>
<accession>A0A4V6A3K6</accession>
<keyword evidence="7 13" id="KW-0812">Transmembrane</keyword>
<evidence type="ECO:0000256" key="1">
    <source>
        <dbReference type="ARBA" id="ARBA00001936"/>
    </source>
</evidence>
<dbReference type="EMBL" id="RCHU01001023">
    <property type="protein sequence ID" value="TKR83425.1"/>
    <property type="molecule type" value="Genomic_DNA"/>
</dbReference>
<evidence type="ECO:0000256" key="7">
    <source>
        <dbReference type="ARBA" id="ARBA00022692"/>
    </source>
</evidence>
<dbReference type="GO" id="GO:0008378">
    <property type="term" value="F:galactosyltransferase activity"/>
    <property type="evidence" value="ECO:0007669"/>
    <property type="project" value="TreeGrafter"/>
</dbReference>
<feature type="transmembrane region" description="Helical" evidence="13">
    <location>
        <begin position="20"/>
        <end position="40"/>
    </location>
</feature>
<evidence type="ECO:0000256" key="6">
    <source>
        <dbReference type="ARBA" id="ARBA00022679"/>
    </source>
</evidence>
<comment type="caution">
    <text evidence="13">Lacks conserved residue(s) required for the propagation of feature annotation.</text>
</comment>
<protein>
    <recommendedName>
        <fullName evidence="13">Hexosyltransferase</fullName>
        <ecNumber evidence="13">2.4.1.-</ecNumber>
    </recommendedName>
</protein>
<keyword evidence="8" id="KW-0735">Signal-anchor</keyword>
<name>A0A4V6A3K6_POPAL</name>
<dbReference type="UniPathway" id="UPA00378"/>
<evidence type="ECO:0000256" key="3">
    <source>
        <dbReference type="ARBA" id="ARBA00004922"/>
    </source>
</evidence>
<comment type="subcellular location">
    <subcellularLocation>
        <location evidence="2 13">Golgi apparatus membrane</location>
        <topology evidence="2 13">Single-pass type II membrane protein</topology>
    </subcellularLocation>
</comment>
<reference evidence="15" key="1">
    <citation type="submission" date="2018-10" db="EMBL/GenBank/DDBJ databases">
        <title>Population genomic analysis revealed the cold adaptation of white poplar.</title>
        <authorList>
            <person name="Liu Y.-J."/>
        </authorList>
    </citation>
    <scope>NUCLEOTIDE SEQUENCE [LARGE SCALE GENOMIC DNA]</scope>
    <source>
        <strain evidence="15">PAL-ZL1</strain>
    </source>
</reference>